<organism evidence="20 21">
    <name type="scientific">Arabidopsis arenosa</name>
    <name type="common">Sand rock-cress</name>
    <name type="synonym">Cardaminopsis arenosa</name>
    <dbReference type="NCBI Taxonomy" id="38785"/>
    <lineage>
        <taxon>Eukaryota</taxon>
        <taxon>Viridiplantae</taxon>
        <taxon>Streptophyta</taxon>
        <taxon>Embryophyta</taxon>
        <taxon>Tracheophyta</taxon>
        <taxon>Spermatophyta</taxon>
        <taxon>Magnoliopsida</taxon>
        <taxon>eudicotyledons</taxon>
        <taxon>Gunneridae</taxon>
        <taxon>Pentapetalae</taxon>
        <taxon>rosids</taxon>
        <taxon>malvids</taxon>
        <taxon>Brassicales</taxon>
        <taxon>Brassicaceae</taxon>
        <taxon>Camelineae</taxon>
        <taxon>Arabidopsis</taxon>
    </lineage>
</organism>
<keyword evidence="12" id="KW-0833">Ubl conjugation pathway</keyword>
<feature type="region of interest" description="Disordered" evidence="17">
    <location>
        <begin position="327"/>
        <end position="403"/>
    </location>
</feature>
<dbReference type="InterPro" id="IPR008942">
    <property type="entry name" value="ENTH_VHS"/>
</dbReference>
<evidence type="ECO:0000256" key="14">
    <source>
        <dbReference type="ARBA" id="ARBA00023054"/>
    </source>
</evidence>
<dbReference type="SUPFAM" id="SSF49599">
    <property type="entry name" value="TRAF domain-like"/>
    <property type="match status" value="1"/>
</dbReference>
<evidence type="ECO:0000256" key="13">
    <source>
        <dbReference type="ARBA" id="ARBA00022833"/>
    </source>
</evidence>
<evidence type="ECO:0000256" key="8">
    <source>
        <dbReference type="ARBA" id="ARBA00022679"/>
    </source>
</evidence>
<dbReference type="InterPro" id="IPR018610">
    <property type="entry name" value="UVSSA"/>
</dbReference>
<dbReference type="InterPro" id="IPR049408">
    <property type="entry name" value="UVSSA_N_a-solenoid_rpt"/>
</dbReference>
<dbReference type="EMBL" id="LR999455">
    <property type="protein sequence ID" value="CAE6079514.1"/>
    <property type="molecule type" value="Genomic_DNA"/>
</dbReference>
<dbReference type="InterPro" id="IPR001841">
    <property type="entry name" value="Znf_RING"/>
</dbReference>
<evidence type="ECO:0000256" key="1">
    <source>
        <dbReference type="ARBA" id="ARBA00000900"/>
    </source>
</evidence>
<comment type="catalytic activity">
    <reaction evidence="1">
        <text>S-ubiquitinyl-[E2 ubiquitin-conjugating enzyme]-L-cysteine + [acceptor protein]-L-lysine = [E2 ubiquitin-conjugating enzyme]-L-cysteine + N(6)-ubiquitinyl-[acceptor protein]-L-lysine.</text>
        <dbReference type="EC" id="2.3.2.27"/>
    </reaction>
</comment>
<feature type="compositionally biased region" description="Low complexity" evidence="17">
    <location>
        <begin position="367"/>
        <end position="376"/>
    </location>
</feature>
<dbReference type="CDD" id="cd16571">
    <property type="entry name" value="RING-HC_SIAHs"/>
    <property type="match status" value="1"/>
</dbReference>
<comment type="similarity">
    <text evidence="4">Belongs to the SINA (Seven in absentia) family.</text>
</comment>
<dbReference type="GO" id="GO:0000993">
    <property type="term" value="F:RNA polymerase II complex binding"/>
    <property type="evidence" value="ECO:0007669"/>
    <property type="project" value="TreeGrafter"/>
</dbReference>
<keyword evidence="13" id="KW-0862">Zinc</keyword>
<dbReference type="AlphaFoldDB" id="A0A8S2ADU4"/>
<evidence type="ECO:0000256" key="4">
    <source>
        <dbReference type="ARBA" id="ARBA00009119"/>
    </source>
</evidence>
<keyword evidence="21" id="KW-1185">Reference proteome</keyword>
<evidence type="ECO:0000256" key="11">
    <source>
        <dbReference type="ARBA" id="ARBA00022771"/>
    </source>
</evidence>
<feature type="compositionally biased region" description="Polar residues" evidence="17">
    <location>
        <begin position="521"/>
        <end position="530"/>
    </location>
</feature>
<evidence type="ECO:0000256" key="3">
    <source>
        <dbReference type="ARBA" id="ARBA00004906"/>
    </source>
</evidence>
<evidence type="ECO:0000256" key="12">
    <source>
        <dbReference type="ARBA" id="ARBA00022786"/>
    </source>
</evidence>
<dbReference type="FunFam" id="3.30.40.10:FF:000041">
    <property type="entry name" value="E3 ubiquitin-protein ligase SINAT3"/>
    <property type="match status" value="1"/>
</dbReference>
<evidence type="ECO:0000256" key="6">
    <source>
        <dbReference type="ARBA" id="ARBA00012483"/>
    </source>
</evidence>
<keyword evidence="8" id="KW-0808">Transferase</keyword>
<comment type="subcellular location">
    <subcellularLocation>
        <location evidence="2">Chromosome</location>
    </subcellularLocation>
</comment>
<dbReference type="PANTHER" id="PTHR28670">
    <property type="entry name" value="UV-STIMULATED SCAFFOLD PROTEIN A"/>
    <property type="match status" value="1"/>
</dbReference>
<evidence type="ECO:0000313" key="20">
    <source>
        <dbReference type="EMBL" id="CAE6079514.1"/>
    </source>
</evidence>
<evidence type="ECO:0000259" key="18">
    <source>
        <dbReference type="PROSITE" id="PS50089"/>
    </source>
</evidence>
<dbReference type="InterPro" id="IPR008974">
    <property type="entry name" value="TRAF-like"/>
</dbReference>
<dbReference type="Pfam" id="PF21362">
    <property type="entry name" value="Sina_RING"/>
    <property type="match status" value="1"/>
</dbReference>
<dbReference type="InterPro" id="IPR049548">
    <property type="entry name" value="Sina-like_RING"/>
</dbReference>
<evidence type="ECO:0000256" key="15">
    <source>
        <dbReference type="ARBA" id="ARBA00023204"/>
    </source>
</evidence>
<dbReference type="InterPro" id="IPR049431">
    <property type="entry name" value="UVSSA_C"/>
</dbReference>
<evidence type="ECO:0000256" key="2">
    <source>
        <dbReference type="ARBA" id="ARBA00004286"/>
    </source>
</evidence>
<accession>A0A8S2ADU4</accession>
<dbReference type="PROSITE" id="PS51081">
    <property type="entry name" value="ZF_SIAH"/>
    <property type="match status" value="1"/>
</dbReference>
<dbReference type="InterPro" id="IPR013083">
    <property type="entry name" value="Znf_RING/FYVE/PHD"/>
</dbReference>
<feature type="domain" description="RING-type" evidence="18">
    <location>
        <begin position="720"/>
        <end position="756"/>
    </location>
</feature>
<evidence type="ECO:0000256" key="10">
    <source>
        <dbReference type="ARBA" id="ARBA00022763"/>
    </source>
</evidence>
<dbReference type="Pfam" id="PF20867">
    <property type="entry name" value="UVSSA_N"/>
    <property type="match status" value="1"/>
</dbReference>
<evidence type="ECO:0000256" key="16">
    <source>
        <dbReference type="PROSITE-ProRule" id="PRU00455"/>
    </source>
</evidence>
<dbReference type="GO" id="GO:0008270">
    <property type="term" value="F:zinc ion binding"/>
    <property type="evidence" value="ECO:0007669"/>
    <property type="project" value="UniProtKB-KW"/>
</dbReference>
<dbReference type="SUPFAM" id="SSF48464">
    <property type="entry name" value="ENTH/VHS domain"/>
    <property type="match status" value="1"/>
</dbReference>
<sequence>MEGRDDGGGKVIGLIEKATKSTAQEVDPRLLKAIKSIVRYSDSEVRLSAQTLMELMRHNHSQVRYLTLFIIDELFMRSKLFRTLIIENLDQLLSLSVGFRSNLPLPAPPPVATMLRSKAIEFLEKWNLSFGLHYKELRLGFDYLKNTLKLKFPDLQANAARIQRERQEREMKTKEILRNKFDSLRDSFGLFKYEIEVTIKEIKECMEIVQWRGDDGVPLAILDEEDFEEIRCSHLRQIRLDSLKQSEKVEETSENRVVFDVLREQCKLLVTKHLISVQEGISLLIRVDVSDNRTRDSMLKDLIDIRNNILAAKKKWEEAGFTISVMTGTHENEETNEEEEDIWEEDDGKVETDSVKNVAPVTRTQQSENSSLPSSSEAKKSTSESRSNKASITKKVGSSGGSLRDKLISEAPVMNWGSQLSNWDSTTEVRANYRGLELESHWGRVDQDAVIPAEKIAELNLQATVYREERTETPPCRAPLKKGGLCQRRDLRVCPFHGPIVPRDDEGNTIVQESPLDESENQTSSTTGINQDVPMDETTSDSDPNQLARQIAKQALKNIREKDKEVMRKRAKLVKVKVKEHNQEVLRDAAIASTSRSNVIDEEFDRVFAARKNKKQTFSSMRRKKTTAKDRISQRLLSNRVKSTNPQQLAQGNDEKCRETSANQCMDCTSTMDVTDDEEIHQDRHSYASVSKHHTNHTNLNAAASGLLPTTTSVHELLECPVCTNSMYPPIHQCHNGHTLCSTCKNRVHNRCPTCRQELGDIRCLALEKVAESLELPCKHMSLGCPEIFPYYSKLKHETVCNFRPYNCPYAGSECSVTGDIPFLVAHLRDDHKVDMHSGCTFNHRYVKSNPREVENATWMLTVFHCFGQYFCLHFEAFQLGMAPVYMAFLRFMGDETEARNYNYSLEVGGYGRKLIWEGTPRSVRDSHRKVRDSHDGLIIQRNMALFFSGGDRKELKLRVTGRIWKEQQQSGEGGGACIPNLS</sequence>
<dbReference type="Pfam" id="PF21361">
    <property type="entry name" value="Sina_ZnF"/>
    <property type="match status" value="1"/>
</dbReference>
<dbReference type="Gene3D" id="2.60.210.10">
    <property type="entry name" value="Apoptosis, Tumor Necrosis Factor Receptor Associated Protein 2, Chain A"/>
    <property type="match status" value="1"/>
</dbReference>
<comment type="similarity">
    <text evidence="5">Belongs to the UVSSA family.</text>
</comment>
<evidence type="ECO:0000259" key="19">
    <source>
        <dbReference type="PROSITE" id="PS51081"/>
    </source>
</evidence>
<dbReference type="Proteomes" id="UP000682877">
    <property type="component" value="Chromosome 5"/>
</dbReference>
<evidence type="ECO:0000256" key="7">
    <source>
        <dbReference type="ARBA" id="ARBA00022454"/>
    </source>
</evidence>
<dbReference type="GO" id="GO:0009411">
    <property type="term" value="P:response to UV"/>
    <property type="evidence" value="ECO:0007669"/>
    <property type="project" value="InterPro"/>
</dbReference>
<evidence type="ECO:0000256" key="5">
    <source>
        <dbReference type="ARBA" id="ARBA00009240"/>
    </source>
</evidence>
<dbReference type="EC" id="2.3.2.27" evidence="6"/>
<feature type="region of interest" description="Disordered" evidence="17">
    <location>
        <begin position="514"/>
        <end position="546"/>
    </location>
</feature>
<dbReference type="SUPFAM" id="SSF57850">
    <property type="entry name" value="RING/U-box"/>
    <property type="match status" value="1"/>
</dbReference>
<dbReference type="InterPro" id="IPR018121">
    <property type="entry name" value="7-in-absentia-prot_TRAF-dom"/>
</dbReference>
<keyword evidence="11 16" id="KW-0863">Zinc-finger</keyword>
<proteinExistence type="inferred from homology"/>
<reference evidence="20" key="1">
    <citation type="submission" date="2021-01" db="EMBL/GenBank/DDBJ databases">
        <authorList>
            <person name="Bezrukov I."/>
        </authorList>
    </citation>
    <scope>NUCLEOTIDE SEQUENCE</scope>
</reference>
<dbReference type="PANTHER" id="PTHR28670:SF1">
    <property type="entry name" value="UV-STIMULATED SCAFFOLD PROTEIN A"/>
    <property type="match status" value="1"/>
</dbReference>
<evidence type="ECO:0000256" key="9">
    <source>
        <dbReference type="ARBA" id="ARBA00022723"/>
    </source>
</evidence>
<protein>
    <recommendedName>
        <fullName evidence="6">RING-type E3 ubiquitin transferase</fullName>
        <ecNumber evidence="6">2.3.2.27</ecNumber>
    </recommendedName>
</protein>
<evidence type="ECO:0000313" key="21">
    <source>
        <dbReference type="Proteomes" id="UP000682877"/>
    </source>
</evidence>
<dbReference type="GO" id="GO:0061630">
    <property type="term" value="F:ubiquitin protein ligase activity"/>
    <property type="evidence" value="ECO:0007669"/>
    <property type="project" value="UniProtKB-EC"/>
</dbReference>
<dbReference type="GO" id="GO:0006511">
    <property type="term" value="P:ubiquitin-dependent protein catabolic process"/>
    <property type="evidence" value="ECO:0007669"/>
    <property type="project" value="InterPro"/>
</dbReference>
<dbReference type="CDD" id="cd03829">
    <property type="entry name" value="Sina"/>
    <property type="match status" value="1"/>
</dbReference>
<dbReference type="GO" id="GO:0006283">
    <property type="term" value="P:transcription-coupled nucleotide-excision repair"/>
    <property type="evidence" value="ECO:0007669"/>
    <property type="project" value="TreeGrafter"/>
</dbReference>
<keyword evidence="15" id="KW-0234">DNA repair</keyword>
<feature type="domain" description="SIAH-type" evidence="19">
    <location>
        <begin position="773"/>
        <end position="833"/>
    </location>
</feature>
<dbReference type="Pfam" id="PF09740">
    <property type="entry name" value="DUF2043"/>
    <property type="match status" value="1"/>
</dbReference>
<keyword evidence="9" id="KW-0479">Metal-binding</keyword>
<dbReference type="FunFam" id="2.60.210.10:FF:000004">
    <property type="entry name" value="E3 ubiquitin-protein ligase SINAT5-like"/>
    <property type="match status" value="1"/>
</dbReference>
<comment type="pathway">
    <text evidence="3">Protein modification; protein ubiquitination.</text>
</comment>
<dbReference type="FunFam" id="3.30.40.10:FF:000483">
    <property type="entry name" value="E3 ubiquitin-protein ligase SINAT3"/>
    <property type="match status" value="1"/>
</dbReference>
<gene>
    <name evidence="20" type="ORF">AARE701A_LOCUS13995</name>
</gene>
<keyword evidence="7" id="KW-0158">Chromosome</keyword>
<feature type="compositionally biased region" description="Acidic residues" evidence="17">
    <location>
        <begin position="334"/>
        <end position="348"/>
    </location>
</feature>
<dbReference type="Pfam" id="PF03145">
    <property type="entry name" value="Sina_TRAF"/>
    <property type="match status" value="1"/>
</dbReference>
<feature type="compositionally biased region" description="Basic and acidic residues" evidence="17">
    <location>
        <begin position="377"/>
        <end position="387"/>
    </location>
</feature>
<keyword evidence="10" id="KW-0227">DNA damage</keyword>
<dbReference type="Gene3D" id="3.30.40.10">
    <property type="entry name" value="Zinc/RING finger domain, C3HC4 (zinc finger)"/>
    <property type="match status" value="2"/>
</dbReference>
<dbReference type="GO" id="GO:0005694">
    <property type="term" value="C:chromosome"/>
    <property type="evidence" value="ECO:0007669"/>
    <property type="project" value="UniProtKB-SubCell"/>
</dbReference>
<dbReference type="InterPro" id="IPR013010">
    <property type="entry name" value="Znf_SIAH"/>
</dbReference>
<dbReference type="GO" id="GO:0005737">
    <property type="term" value="C:cytoplasm"/>
    <property type="evidence" value="ECO:0007669"/>
    <property type="project" value="InterPro"/>
</dbReference>
<dbReference type="PROSITE" id="PS50089">
    <property type="entry name" value="ZF_RING_2"/>
    <property type="match status" value="1"/>
</dbReference>
<name>A0A8S2ADU4_ARAAE</name>
<evidence type="ECO:0000256" key="17">
    <source>
        <dbReference type="SAM" id="MobiDB-lite"/>
    </source>
</evidence>
<keyword evidence="14" id="KW-0175">Coiled coil</keyword>